<accession>A0ABW2ZZR3</accession>
<sequence>MEPTEIREDGLLLRPWRADDAEDVFRACQDPDIQRWTTVPRPYLPEHAHGFVTDFTADAWREGTGAPFAVCDATTGELLGSCGLVALDTRLGSGEVGYWTAPWARG</sequence>
<keyword evidence="6" id="KW-1185">Reference proteome</keyword>
<comment type="caution">
    <text evidence="5">The sequence shown here is derived from an EMBL/GenBank/DDBJ whole genome shotgun (WGS) entry which is preliminary data.</text>
</comment>
<dbReference type="Gene3D" id="3.40.630.30">
    <property type="match status" value="1"/>
</dbReference>
<evidence type="ECO:0000256" key="2">
    <source>
        <dbReference type="ARBA" id="ARBA00023315"/>
    </source>
</evidence>
<dbReference type="PANTHER" id="PTHR43792">
    <property type="entry name" value="GNAT FAMILY, PUTATIVE (AFU_ORTHOLOGUE AFUA_3G00765)-RELATED-RELATED"/>
    <property type="match status" value="1"/>
</dbReference>
<keyword evidence="2 5" id="KW-0012">Acyltransferase</keyword>
<dbReference type="InterPro" id="IPR000182">
    <property type="entry name" value="GNAT_dom"/>
</dbReference>
<dbReference type="InterPro" id="IPR016181">
    <property type="entry name" value="Acyl_CoA_acyltransferase"/>
</dbReference>
<organism evidence="5 6">
    <name type="scientific">Micromonospora azadirachtae</name>
    <dbReference type="NCBI Taxonomy" id="1970735"/>
    <lineage>
        <taxon>Bacteria</taxon>
        <taxon>Bacillati</taxon>
        <taxon>Actinomycetota</taxon>
        <taxon>Actinomycetes</taxon>
        <taxon>Micromonosporales</taxon>
        <taxon>Micromonosporaceae</taxon>
        <taxon>Micromonospora</taxon>
    </lineage>
</organism>
<name>A0ABW2ZZR3_9ACTN</name>
<dbReference type="Proteomes" id="UP001597053">
    <property type="component" value="Unassembled WGS sequence"/>
</dbReference>
<dbReference type="Pfam" id="PF13302">
    <property type="entry name" value="Acetyltransf_3"/>
    <property type="match status" value="1"/>
</dbReference>
<keyword evidence="1 5" id="KW-0808">Transferase</keyword>
<evidence type="ECO:0000313" key="6">
    <source>
        <dbReference type="Proteomes" id="UP001597053"/>
    </source>
</evidence>
<dbReference type="EMBL" id="JBHTHM010000333">
    <property type="protein sequence ID" value="MFD0784173.1"/>
    <property type="molecule type" value="Genomic_DNA"/>
</dbReference>
<evidence type="ECO:0000313" key="5">
    <source>
        <dbReference type="EMBL" id="MFD0784173.1"/>
    </source>
</evidence>
<dbReference type="InterPro" id="IPR051531">
    <property type="entry name" value="N-acetyltransferase"/>
</dbReference>
<evidence type="ECO:0000256" key="3">
    <source>
        <dbReference type="ARBA" id="ARBA00038502"/>
    </source>
</evidence>
<feature type="non-terminal residue" evidence="5">
    <location>
        <position position="106"/>
    </location>
</feature>
<gene>
    <name evidence="5" type="ORF">ACFQZ8_09615</name>
</gene>
<dbReference type="EC" id="2.3.-.-" evidence="5"/>
<evidence type="ECO:0000256" key="1">
    <source>
        <dbReference type="ARBA" id="ARBA00022679"/>
    </source>
</evidence>
<proteinExistence type="inferred from homology"/>
<comment type="similarity">
    <text evidence="3">Belongs to the acetyltransferase family. RimJ subfamily.</text>
</comment>
<protein>
    <submittedName>
        <fullName evidence="5">GNAT family N-acetyltransferase</fullName>
        <ecNumber evidence="5">2.3.-.-</ecNumber>
    </submittedName>
</protein>
<dbReference type="PANTHER" id="PTHR43792:SF8">
    <property type="entry name" value="[RIBOSOMAL PROTEIN US5]-ALANINE N-ACETYLTRANSFERASE"/>
    <property type="match status" value="1"/>
</dbReference>
<reference evidence="6" key="1">
    <citation type="journal article" date="2019" name="Int. J. Syst. Evol. Microbiol.">
        <title>The Global Catalogue of Microorganisms (GCM) 10K type strain sequencing project: providing services to taxonomists for standard genome sequencing and annotation.</title>
        <authorList>
            <consortium name="The Broad Institute Genomics Platform"/>
            <consortium name="The Broad Institute Genome Sequencing Center for Infectious Disease"/>
            <person name="Wu L."/>
            <person name="Ma J."/>
        </authorList>
    </citation>
    <scope>NUCLEOTIDE SEQUENCE [LARGE SCALE GENOMIC DNA]</scope>
    <source>
        <strain evidence="6">JCM 32148</strain>
    </source>
</reference>
<dbReference type="GO" id="GO:0016746">
    <property type="term" value="F:acyltransferase activity"/>
    <property type="evidence" value="ECO:0007669"/>
    <property type="project" value="UniProtKB-KW"/>
</dbReference>
<dbReference type="SUPFAM" id="SSF55729">
    <property type="entry name" value="Acyl-CoA N-acyltransferases (Nat)"/>
    <property type="match status" value="1"/>
</dbReference>
<evidence type="ECO:0000259" key="4">
    <source>
        <dbReference type="Pfam" id="PF13302"/>
    </source>
</evidence>
<feature type="domain" description="N-acetyltransferase" evidence="4">
    <location>
        <begin position="11"/>
        <end position="104"/>
    </location>
</feature>